<dbReference type="Proteomes" id="UP000247078">
    <property type="component" value="Unassembled WGS sequence"/>
</dbReference>
<protein>
    <submittedName>
        <fullName evidence="1">Uncharacterized protein</fullName>
    </submittedName>
</protein>
<accession>A0A855XMG5</accession>
<dbReference type="AlphaFoldDB" id="A0A855XMG5"/>
<comment type="caution">
    <text evidence="1">The sequence shown here is derived from an EMBL/GenBank/DDBJ whole genome shotgun (WGS) entry which is preliminary data.</text>
</comment>
<organism evidence="1 2">
    <name type="scientific">Paenibacillus pabuli</name>
    <dbReference type="NCBI Taxonomy" id="1472"/>
    <lineage>
        <taxon>Bacteria</taxon>
        <taxon>Bacillati</taxon>
        <taxon>Bacillota</taxon>
        <taxon>Bacilli</taxon>
        <taxon>Bacillales</taxon>
        <taxon>Paenibacillaceae</taxon>
        <taxon>Paenibacillus</taxon>
    </lineage>
</organism>
<name>A0A855XMG5_9BACL</name>
<reference evidence="1 2" key="1">
    <citation type="submission" date="2018-05" db="EMBL/GenBank/DDBJ databases">
        <title>Freshwater and sediment microbial communities from various areas in North America, analyzing microbe dynamics in response to fracking.</title>
        <authorList>
            <person name="Lamendella R."/>
        </authorList>
    </citation>
    <scope>NUCLEOTIDE SEQUENCE [LARGE SCALE GENOMIC DNA]</scope>
    <source>
        <strain evidence="1 2">DB-3</strain>
    </source>
</reference>
<dbReference type="EMBL" id="QGTZ01000022">
    <property type="protein sequence ID" value="PWW32912.1"/>
    <property type="molecule type" value="Genomic_DNA"/>
</dbReference>
<sequence length="79" mass="9652">MSSYMEQVDWIYKKVITSHSVGLEEKGRNRYCFAQLLNGLDQQSDWEQERQPQLFESRHLRHADKMVHWIEDHYIDEIK</sequence>
<evidence type="ECO:0000313" key="1">
    <source>
        <dbReference type="EMBL" id="PWW32912.1"/>
    </source>
</evidence>
<proteinExistence type="predicted"/>
<evidence type="ECO:0000313" key="2">
    <source>
        <dbReference type="Proteomes" id="UP000247078"/>
    </source>
</evidence>
<gene>
    <name evidence="1" type="ORF">DET56_12248</name>
</gene>